<name>A0ABY9Y6B7_9FLAO</name>
<gene>
    <name evidence="1" type="ORF">RHP49_05760</name>
</gene>
<accession>A0ABY9Y6B7</accession>
<dbReference type="RefSeq" id="WP_415863741.1">
    <property type="nucleotide sequence ID" value="NZ_CP134536.1"/>
</dbReference>
<organism evidence="1 2">
    <name type="scientific">Thalassobellus suaedae</name>
    <dbReference type="NCBI Taxonomy" id="3074124"/>
    <lineage>
        <taxon>Bacteria</taxon>
        <taxon>Pseudomonadati</taxon>
        <taxon>Bacteroidota</taxon>
        <taxon>Flavobacteriia</taxon>
        <taxon>Flavobacteriales</taxon>
        <taxon>Flavobacteriaceae</taxon>
        <taxon>Thalassobellus</taxon>
    </lineage>
</organism>
<evidence type="ECO:0008006" key="3">
    <source>
        <dbReference type="Google" id="ProtNLM"/>
    </source>
</evidence>
<sequence>MKKSIILLICFLAILSCKNETKSKAVNQNNELTLLEGEFVFYDGAAVLQTPTEIYGVFITDKIQELNKQAKQYQKAPTDMVKVEIKGKVSTQKDDKILWDNKVEIVEILNISASNQVDNNVVKLGEQ</sequence>
<keyword evidence="2" id="KW-1185">Reference proteome</keyword>
<dbReference type="Proteomes" id="UP001303407">
    <property type="component" value="Chromosome"/>
</dbReference>
<dbReference type="PROSITE" id="PS51257">
    <property type="entry name" value="PROKAR_LIPOPROTEIN"/>
    <property type="match status" value="1"/>
</dbReference>
<reference evidence="1 2" key="1">
    <citation type="submission" date="2023-09" db="EMBL/GenBank/DDBJ databases">
        <title>Thalassobella suaedae gen. nov., sp. nov., a marine bacterium of the family Flavobacteriaceae isolated from a halophyte Suaeda japonica.</title>
        <authorList>
            <person name="Lee S.Y."/>
            <person name="Hwang C.Y."/>
        </authorList>
    </citation>
    <scope>NUCLEOTIDE SEQUENCE [LARGE SCALE GENOMIC DNA]</scope>
    <source>
        <strain evidence="1 2">HL-DH10</strain>
    </source>
</reference>
<protein>
    <recommendedName>
        <fullName evidence="3">NlpE C-terminal OB domain-containing protein</fullName>
    </recommendedName>
</protein>
<evidence type="ECO:0000313" key="1">
    <source>
        <dbReference type="EMBL" id="WNH13761.1"/>
    </source>
</evidence>
<dbReference type="EMBL" id="CP134536">
    <property type="protein sequence ID" value="WNH13761.1"/>
    <property type="molecule type" value="Genomic_DNA"/>
</dbReference>
<proteinExistence type="predicted"/>
<evidence type="ECO:0000313" key="2">
    <source>
        <dbReference type="Proteomes" id="UP001303407"/>
    </source>
</evidence>